<dbReference type="InterPro" id="IPR001789">
    <property type="entry name" value="Sig_transdc_resp-reg_receiver"/>
</dbReference>
<comment type="caution">
    <text evidence="4">The sequence shown here is derived from an EMBL/GenBank/DDBJ whole genome shotgun (WGS) entry which is preliminary data.</text>
</comment>
<dbReference type="PANTHER" id="PTHR44591">
    <property type="entry name" value="STRESS RESPONSE REGULATOR PROTEIN 1"/>
    <property type="match status" value="1"/>
</dbReference>
<keyword evidence="1 2" id="KW-0597">Phosphoprotein</keyword>
<dbReference type="InterPro" id="IPR011006">
    <property type="entry name" value="CheY-like_superfamily"/>
</dbReference>
<dbReference type="AlphaFoldDB" id="A0A0G0YJ66"/>
<sequence length="129" mass="14361">MTKILIIEDDLEVLNLYKTAFAIEKFEVVTSEDGEEGLRKVKEEKPSLILLDIMMPVLDGFQVLLRLKADATTSYIPVVVLTSLADVRDAQSCLYMGAVKYLIKSESTPKQIVDIVKETLGLAEPDKSL</sequence>
<dbReference type="PROSITE" id="PS50110">
    <property type="entry name" value="RESPONSE_REGULATORY"/>
    <property type="match status" value="1"/>
</dbReference>
<dbReference type="SUPFAM" id="SSF52172">
    <property type="entry name" value="CheY-like"/>
    <property type="match status" value="1"/>
</dbReference>
<feature type="modified residue" description="4-aspartylphosphate" evidence="2">
    <location>
        <position position="52"/>
    </location>
</feature>
<accession>A0A0G0YJ66</accession>
<feature type="domain" description="Response regulatory" evidence="3">
    <location>
        <begin position="3"/>
        <end position="119"/>
    </location>
</feature>
<dbReference type="EMBL" id="LCCU01000025">
    <property type="protein sequence ID" value="KKS36639.1"/>
    <property type="molecule type" value="Genomic_DNA"/>
</dbReference>
<name>A0A0G0YJ66_UNCKA</name>
<evidence type="ECO:0000313" key="4">
    <source>
        <dbReference type="EMBL" id="KKS36639.1"/>
    </source>
</evidence>
<dbReference type="SMART" id="SM00448">
    <property type="entry name" value="REC"/>
    <property type="match status" value="1"/>
</dbReference>
<dbReference type="GO" id="GO:0000160">
    <property type="term" value="P:phosphorelay signal transduction system"/>
    <property type="evidence" value="ECO:0007669"/>
    <property type="project" value="InterPro"/>
</dbReference>
<dbReference type="Gene3D" id="3.40.50.2300">
    <property type="match status" value="1"/>
</dbReference>
<organism evidence="4 5">
    <name type="scientific">candidate division WWE3 bacterium GW2011_GWF1_42_14</name>
    <dbReference type="NCBI Taxonomy" id="1619138"/>
    <lineage>
        <taxon>Bacteria</taxon>
        <taxon>Katanobacteria</taxon>
    </lineage>
</organism>
<evidence type="ECO:0000313" key="5">
    <source>
        <dbReference type="Proteomes" id="UP000033847"/>
    </source>
</evidence>
<dbReference type="InterPro" id="IPR050595">
    <property type="entry name" value="Bact_response_regulator"/>
</dbReference>
<gene>
    <name evidence="4" type="ORF">UV00_C0025G0006</name>
</gene>
<reference evidence="4 5" key="1">
    <citation type="journal article" date="2015" name="Nature">
        <title>rRNA introns, odd ribosomes, and small enigmatic genomes across a large radiation of phyla.</title>
        <authorList>
            <person name="Brown C.T."/>
            <person name="Hug L.A."/>
            <person name="Thomas B.C."/>
            <person name="Sharon I."/>
            <person name="Castelle C.J."/>
            <person name="Singh A."/>
            <person name="Wilkins M.J."/>
            <person name="Williams K.H."/>
            <person name="Banfield J.F."/>
        </authorList>
    </citation>
    <scope>NUCLEOTIDE SEQUENCE [LARGE SCALE GENOMIC DNA]</scope>
</reference>
<evidence type="ECO:0000259" key="3">
    <source>
        <dbReference type="PROSITE" id="PS50110"/>
    </source>
</evidence>
<proteinExistence type="predicted"/>
<evidence type="ECO:0000256" key="2">
    <source>
        <dbReference type="PROSITE-ProRule" id="PRU00169"/>
    </source>
</evidence>
<dbReference type="Pfam" id="PF00072">
    <property type="entry name" value="Response_reg"/>
    <property type="match status" value="1"/>
</dbReference>
<evidence type="ECO:0000256" key="1">
    <source>
        <dbReference type="ARBA" id="ARBA00022553"/>
    </source>
</evidence>
<protein>
    <submittedName>
        <fullName evidence="4">Two-component response regulator</fullName>
    </submittedName>
</protein>
<dbReference type="Proteomes" id="UP000033847">
    <property type="component" value="Unassembled WGS sequence"/>
</dbReference>
<dbReference type="PANTHER" id="PTHR44591:SF3">
    <property type="entry name" value="RESPONSE REGULATORY DOMAIN-CONTAINING PROTEIN"/>
    <property type="match status" value="1"/>
</dbReference>